<dbReference type="AlphaFoldDB" id="F7YEF9"/>
<dbReference type="Proteomes" id="UP000001623">
    <property type="component" value="Chromosome"/>
</dbReference>
<evidence type="ECO:0000313" key="1">
    <source>
        <dbReference type="EMBL" id="AEH86764.1"/>
    </source>
</evidence>
<sequence>MHAPPLRVLTLLVRHGTQKYPTAWQDLRAMFAHQLPDVAHRMLVIDNSLPVGHGSDLDREVELIGASNVDWEFSAWDCGINHIGAKLHDYDLVHLATSAFAASTPDHLKLIDGGSLRSLLGLQGALGRVDFHDEAISIFGIASQAWLRSSFILMRPRQLSSLGSLVSVGRNTPIFSGNPQQPFREDAPISQGCQRFLLRWLTGDGGSKWTVWHSRFDLTPETLPFFESKARAILNEQMLTNRLLANGCAPVDMTWLALKVRAASTEPGNYVPDRDIPDWRVQITSRARPKRTLTQKLRRQWLKLMSRQ</sequence>
<gene>
    <name evidence="1" type="ordered locus">Mesop_2288</name>
</gene>
<dbReference type="eggNOG" id="COG0438">
    <property type="taxonomic scope" value="Bacteria"/>
</dbReference>
<proteinExistence type="predicted"/>
<dbReference type="HOGENOM" id="CLU_952981_0_0_5"/>
<evidence type="ECO:0000313" key="2">
    <source>
        <dbReference type="Proteomes" id="UP000001623"/>
    </source>
</evidence>
<name>F7YEF9_MESOW</name>
<organism evidence="1 2">
    <name type="scientific">Mesorhizobium opportunistum (strain LMG 24607 / HAMBI 3007 / WSM2075)</name>
    <dbReference type="NCBI Taxonomy" id="536019"/>
    <lineage>
        <taxon>Bacteria</taxon>
        <taxon>Pseudomonadati</taxon>
        <taxon>Pseudomonadota</taxon>
        <taxon>Alphaproteobacteria</taxon>
        <taxon>Hyphomicrobiales</taxon>
        <taxon>Phyllobacteriaceae</taxon>
        <taxon>Mesorhizobium</taxon>
    </lineage>
</organism>
<reference evidence="1 2" key="1">
    <citation type="submission" date="2010-10" db="EMBL/GenBank/DDBJ databases">
        <title>Complete sequence of Mesorhizobium opportunistum WSM2075.</title>
        <authorList>
            <consortium name="US DOE Joint Genome Institute"/>
            <person name="Lucas S."/>
            <person name="Copeland A."/>
            <person name="Lapidus A."/>
            <person name="Cheng J.-F."/>
            <person name="Bruce D."/>
            <person name="Goodwin L."/>
            <person name="Pitluck S."/>
            <person name="Chertkov O."/>
            <person name="Misra M."/>
            <person name="Detter J.C."/>
            <person name="Han C."/>
            <person name="Tapia R."/>
            <person name="Land M."/>
            <person name="Hauser L."/>
            <person name="Kyrpides N."/>
            <person name="Ovchinnikova G."/>
            <person name="Mavrommatis K.M."/>
            <person name="Tiwari R.P."/>
            <person name="Howieson J.G."/>
            <person name="O'Hara G.W."/>
            <person name="Nandasena K.G."/>
            <person name="Woyke T."/>
        </authorList>
    </citation>
    <scope>NUCLEOTIDE SEQUENCE [LARGE SCALE GENOMIC DNA]</scope>
    <source>
        <strain evidence="2">LMG 24607 / HAMBI 3007 / WSM2075</strain>
    </source>
</reference>
<dbReference type="EMBL" id="CP002279">
    <property type="protein sequence ID" value="AEH86764.1"/>
    <property type="molecule type" value="Genomic_DNA"/>
</dbReference>
<dbReference type="KEGG" id="mop:Mesop_2288"/>
<accession>F7YEF9</accession>
<protein>
    <submittedName>
        <fullName evidence="1">Uncharacterized protein</fullName>
    </submittedName>
</protein>